<evidence type="ECO:0000256" key="6">
    <source>
        <dbReference type="ARBA" id="ARBA00022840"/>
    </source>
</evidence>
<evidence type="ECO:0000313" key="11">
    <source>
        <dbReference type="Proteomes" id="UP001141950"/>
    </source>
</evidence>
<dbReference type="PROSITE" id="PS50893">
    <property type="entry name" value="ABC_TRANSPORTER_2"/>
    <property type="match status" value="2"/>
</dbReference>
<proteinExistence type="inferred from homology"/>
<dbReference type="InterPro" id="IPR050095">
    <property type="entry name" value="ECF_ABC_transporter_ATP-bd"/>
</dbReference>
<keyword evidence="4" id="KW-1003">Cell membrane</keyword>
<gene>
    <name evidence="10" type="ORF">NQZ67_28710</name>
</gene>
<dbReference type="SMART" id="SM00382">
    <property type="entry name" value="AAA"/>
    <property type="match status" value="2"/>
</dbReference>
<dbReference type="InterPro" id="IPR027417">
    <property type="entry name" value="P-loop_NTPase"/>
</dbReference>
<keyword evidence="11" id="KW-1185">Reference proteome</keyword>
<dbReference type="InterPro" id="IPR003439">
    <property type="entry name" value="ABC_transporter-like_ATP-bd"/>
</dbReference>
<dbReference type="SUPFAM" id="SSF52540">
    <property type="entry name" value="P-loop containing nucleoside triphosphate hydrolases"/>
    <property type="match status" value="2"/>
</dbReference>
<dbReference type="GO" id="GO:0005524">
    <property type="term" value="F:ATP binding"/>
    <property type="evidence" value="ECO:0007669"/>
    <property type="project" value="UniProtKB-KW"/>
</dbReference>
<dbReference type="InterPro" id="IPR015856">
    <property type="entry name" value="ABC_transpr_CbiO/EcfA_su"/>
</dbReference>
<dbReference type="CDD" id="cd03225">
    <property type="entry name" value="ABC_cobalt_CbiO_domain1"/>
    <property type="match status" value="2"/>
</dbReference>
<dbReference type="GO" id="GO:0016887">
    <property type="term" value="F:ATP hydrolysis activity"/>
    <property type="evidence" value="ECO:0007669"/>
    <property type="project" value="InterPro"/>
</dbReference>
<name>A0A9X2MWT0_9BACL</name>
<dbReference type="RefSeq" id="WP_257452740.1">
    <property type="nucleotide sequence ID" value="NZ_JANIPJ010000035.1"/>
</dbReference>
<dbReference type="InterPro" id="IPR017871">
    <property type="entry name" value="ABC_transporter-like_CS"/>
</dbReference>
<dbReference type="InterPro" id="IPR003593">
    <property type="entry name" value="AAA+_ATPase"/>
</dbReference>
<evidence type="ECO:0000259" key="9">
    <source>
        <dbReference type="PROSITE" id="PS50893"/>
    </source>
</evidence>
<comment type="subcellular location">
    <subcellularLocation>
        <location evidence="1">Cell membrane</location>
        <topology evidence="1">Peripheral membrane protein</topology>
    </subcellularLocation>
</comment>
<keyword evidence="6 10" id="KW-0067">ATP-binding</keyword>
<keyword evidence="7" id="KW-1278">Translocase</keyword>
<dbReference type="Proteomes" id="UP001141950">
    <property type="component" value="Unassembled WGS sequence"/>
</dbReference>
<dbReference type="PANTHER" id="PTHR43553:SF24">
    <property type="entry name" value="ENERGY-COUPLING FACTOR TRANSPORTER ATP-BINDING PROTEIN ECFA1"/>
    <property type="match status" value="1"/>
</dbReference>
<dbReference type="GO" id="GO:0043190">
    <property type="term" value="C:ATP-binding cassette (ABC) transporter complex"/>
    <property type="evidence" value="ECO:0007669"/>
    <property type="project" value="TreeGrafter"/>
</dbReference>
<feature type="domain" description="ABC transporter" evidence="9">
    <location>
        <begin position="318"/>
        <end position="553"/>
    </location>
</feature>
<dbReference type="EMBL" id="JANIPJ010000035">
    <property type="protein sequence ID" value="MCR2807865.1"/>
    <property type="molecule type" value="Genomic_DNA"/>
</dbReference>
<organism evidence="10 11">
    <name type="scientific">Paenibacillus soyae</name>
    <dbReference type="NCBI Taxonomy" id="2969249"/>
    <lineage>
        <taxon>Bacteria</taxon>
        <taxon>Bacillati</taxon>
        <taxon>Bacillota</taxon>
        <taxon>Bacilli</taxon>
        <taxon>Bacillales</taxon>
        <taxon>Paenibacillaceae</taxon>
        <taxon>Paenibacillus</taxon>
    </lineage>
</organism>
<dbReference type="PROSITE" id="PS00211">
    <property type="entry name" value="ABC_TRANSPORTER_1"/>
    <property type="match status" value="1"/>
</dbReference>
<keyword evidence="5" id="KW-0547">Nucleotide-binding</keyword>
<dbReference type="Gene3D" id="3.40.50.300">
    <property type="entry name" value="P-loop containing nucleotide triphosphate hydrolases"/>
    <property type="match status" value="2"/>
</dbReference>
<evidence type="ECO:0000256" key="8">
    <source>
        <dbReference type="ARBA" id="ARBA00023136"/>
    </source>
</evidence>
<feature type="domain" description="ABC transporter" evidence="9">
    <location>
        <begin position="21"/>
        <end position="259"/>
    </location>
</feature>
<evidence type="ECO:0000256" key="5">
    <source>
        <dbReference type="ARBA" id="ARBA00022741"/>
    </source>
</evidence>
<evidence type="ECO:0000256" key="7">
    <source>
        <dbReference type="ARBA" id="ARBA00022967"/>
    </source>
</evidence>
<dbReference type="AlphaFoldDB" id="A0A9X2MWT0"/>
<dbReference type="GO" id="GO:0042626">
    <property type="term" value="F:ATPase-coupled transmembrane transporter activity"/>
    <property type="evidence" value="ECO:0007669"/>
    <property type="project" value="TreeGrafter"/>
</dbReference>
<reference evidence="10" key="1">
    <citation type="submission" date="2022-08" db="EMBL/GenBank/DDBJ databases">
        <title>The genomic sequence of strain Paenibacillus sp. SCIV0701.</title>
        <authorList>
            <person name="Zhao H."/>
        </authorList>
    </citation>
    <scope>NUCLEOTIDE SEQUENCE</scope>
    <source>
        <strain evidence="10">SCIV0701</strain>
    </source>
</reference>
<comment type="caution">
    <text evidence="10">The sequence shown here is derived from an EMBL/GenBank/DDBJ whole genome shotgun (WGS) entry which is preliminary data.</text>
</comment>
<sequence>MIPAAASHHLVEEPAQAAPAIELKNVSFRYPGAETDSLRDVSLTVQRGEFVAIIGTNGSGKSTLCKCLNGLIPHYYVGDLTGCLHIAGLHAAEESVASLSRKVAYVFQDFENQLVRPTVYDEAIFAPLNFGYADYRSRGERALALLDLTRLKERWIWQLSGGQKHLTALAGTLSLDPDIIIVDEPVAQLDPYHARLIYDKLKELNERHGKTIIVIEHHTEFIADYCSKVVLMDQGTLRWMKPVQEALSAVEELTSLQILPPQVTRAAYAADPSRALYPITLEEGEAYFREVARSVSLPGQSATIRSDAEVSAKKEGLIEIRHVSYAYKTVAKERHPVIRSADLHLYEGDRVAIVGNNGAGKSTLLKLISGLKKPEGGLLTVCGRETARTSPEKLADFVAYIHQNPEEMFIEDTVRKDVEYFLKARHQLNDSSFIDEVISRLRLQDLQQRDGRLLSGGQQRRATLAIGLAMRPTVMLLDEPTASLDAASRRELGEMMKELQDRVKLTVIATHDMQLVAEWANRVIVLYEGAIAMDTNPETLFSEPALLRQAGLVAPQMTELSHRLALSPPALTVSRFLERMGIGPISHKEGRWTDGSHEANPAG</sequence>
<evidence type="ECO:0000256" key="2">
    <source>
        <dbReference type="ARBA" id="ARBA00005417"/>
    </source>
</evidence>
<protein>
    <submittedName>
        <fullName evidence="10">ATP-binding cassette domain-containing protein</fullName>
    </submittedName>
</protein>
<keyword evidence="8" id="KW-0472">Membrane</keyword>
<dbReference type="Pfam" id="PF00005">
    <property type="entry name" value="ABC_tran"/>
    <property type="match status" value="2"/>
</dbReference>
<evidence type="ECO:0000256" key="3">
    <source>
        <dbReference type="ARBA" id="ARBA00022448"/>
    </source>
</evidence>
<keyword evidence="3" id="KW-0813">Transport</keyword>
<accession>A0A9X2MWT0</accession>
<evidence type="ECO:0000256" key="4">
    <source>
        <dbReference type="ARBA" id="ARBA00022475"/>
    </source>
</evidence>
<evidence type="ECO:0000313" key="10">
    <source>
        <dbReference type="EMBL" id="MCR2807865.1"/>
    </source>
</evidence>
<comment type="similarity">
    <text evidence="2">Belongs to the ABC transporter superfamily.</text>
</comment>
<evidence type="ECO:0000256" key="1">
    <source>
        <dbReference type="ARBA" id="ARBA00004202"/>
    </source>
</evidence>
<dbReference type="PANTHER" id="PTHR43553">
    <property type="entry name" value="HEAVY METAL TRANSPORTER"/>
    <property type="match status" value="1"/>
</dbReference>